<proteinExistence type="predicted"/>
<accession>A0ABQ7W5W9</accession>
<gene>
    <name evidence="1" type="ORF">KY290_007536</name>
</gene>
<dbReference type="EMBL" id="JAIVGD010000003">
    <property type="protein sequence ID" value="KAH0776125.1"/>
    <property type="molecule type" value="Genomic_DNA"/>
</dbReference>
<protein>
    <submittedName>
        <fullName evidence="1">Uncharacterized protein</fullName>
    </submittedName>
</protein>
<evidence type="ECO:0000313" key="2">
    <source>
        <dbReference type="Proteomes" id="UP000826656"/>
    </source>
</evidence>
<comment type="caution">
    <text evidence="1">The sequence shown here is derived from an EMBL/GenBank/DDBJ whole genome shotgun (WGS) entry which is preliminary data.</text>
</comment>
<evidence type="ECO:0000313" key="1">
    <source>
        <dbReference type="EMBL" id="KAH0776125.1"/>
    </source>
</evidence>
<reference evidence="1 2" key="1">
    <citation type="journal article" date="2021" name="bioRxiv">
        <title>Chromosome-scale and haplotype-resolved genome assembly of a tetraploid potato cultivar.</title>
        <authorList>
            <person name="Sun H."/>
            <person name="Jiao W.-B."/>
            <person name="Krause K."/>
            <person name="Campoy J.A."/>
            <person name="Goel M."/>
            <person name="Folz-Donahue K."/>
            <person name="Kukat C."/>
            <person name="Huettel B."/>
            <person name="Schneeberger K."/>
        </authorList>
    </citation>
    <scope>NUCLEOTIDE SEQUENCE [LARGE SCALE GENOMIC DNA]</scope>
    <source>
        <strain evidence="1">SolTubOtavaFocal</strain>
        <tissue evidence="1">Leaves</tissue>
    </source>
</reference>
<sequence length="192" mass="22318">MYSHGSTLHHQNDKDVELENIAKRLKEASKPSTSTKGMISEVLKILEFKNIADRIKVSKPSTSSTQITTIEMVKFIDICLIMYRIIPLVKVIKIRDFNEVIKIKDFNEVIKMYVLDFVNALQEDLKETPLGHEEIRCLENGLYNLSKFYRDIKYTITPLKEFSSLQSLIEALAFEATFVMIYSYEKDLHFVL</sequence>
<name>A0ABQ7W5W9_SOLTU</name>
<keyword evidence="2" id="KW-1185">Reference proteome</keyword>
<dbReference type="Proteomes" id="UP000826656">
    <property type="component" value="Unassembled WGS sequence"/>
</dbReference>
<organism evidence="1 2">
    <name type="scientific">Solanum tuberosum</name>
    <name type="common">Potato</name>
    <dbReference type="NCBI Taxonomy" id="4113"/>
    <lineage>
        <taxon>Eukaryota</taxon>
        <taxon>Viridiplantae</taxon>
        <taxon>Streptophyta</taxon>
        <taxon>Embryophyta</taxon>
        <taxon>Tracheophyta</taxon>
        <taxon>Spermatophyta</taxon>
        <taxon>Magnoliopsida</taxon>
        <taxon>eudicotyledons</taxon>
        <taxon>Gunneridae</taxon>
        <taxon>Pentapetalae</taxon>
        <taxon>asterids</taxon>
        <taxon>lamiids</taxon>
        <taxon>Solanales</taxon>
        <taxon>Solanaceae</taxon>
        <taxon>Solanoideae</taxon>
        <taxon>Solaneae</taxon>
        <taxon>Solanum</taxon>
    </lineage>
</organism>